<evidence type="ECO:0000256" key="5">
    <source>
        <dbReference type="RuleBase" id="RU367124"/>
    </source>
</evidence>
<dbReference type="Pfam" id="PF16810">
    <property type="entry name" value="RXLR"/>
    <property type="match status" value="1"/>
</dbReference>
<feature type="signal peptide" evidence="5">
    <location>
        <begin position="1"/>
        <end position="23"/>
    </location>
</feature>
<dbReference type="KEGG" id="psoj:PHYSODRAFT_284510"/>
<evidence type="ECO:0000256" key="3">
    <source>
        <dbReference type="ARBA" id="ARBA00022525"/>
    </source>
</evidence>
<organism evidence="9">
    <name type="scientific">Phytophthora sojae</name>
    <name type="common">Soybean stem and root rot agent</name>
    <name type="synonym">Phytophthora megasperma f. sp. glycines</name>
    <dbReference type="NCBI Taxonomy" id="67593"/>
    <lineage>
        <taxon>Eukaryota</taxon>
        <taxon>Sar</taxon>
        <taxon>Stramenopiles</taxon>
        <taxon>Oomycota</taxon>
        <taxon>Peronosporomycetes</taxon>
        <taxon>Peronosporales</taxon>
        <taxon>Peronosporaceae</taxon>
        <taxon>Phytophthora</taxon>
    </lineage>
</organism>
<dbReference type="VEuPathDB" id="FungiDB:PHYSODRAFT_284510"/>
<dbReference type="RefSeq" id="XP_009517075.1">
    <property type="nucleotide sequence ID" value="XM_009518780.1"/>
</dbReference>
<name>E0W514_PHYSO</name>
<keyword evidence="3 5" id="KW-0964">Secreted</keyword>
<dbReference type="GO" id="GO:0005576">
    <property type="term" value="C:extracellular region"/>
    <property type="evidence" value="ECO:0007669"/>
    <property type="project" value="UniProtKB-SubCell"/>
</dbReference>
<evidence type="ECO:0000256" key="2">
    <source>
        <dbReference type="ARBA" id="ARBA00010400"/>
    </source>
</evidence>
<feature type="region of interest" description="Disordered" evidence="6">
    <location>
        <begin position="49"/>
        <end position="75"/>
    </location>
</feature>
<feature type="chain" id="PRO_5007653108" description="RxLR effector protein" evidence="5">
    <location>
        <begin position="24"/>
        <end position="75"/>
    </location>
</feature>
<gene>
    <name evidence="9" type="primary">Avh</name>
</gene>
<protein>
    <recommendedName>
        <fullName evidence="5">RxLR effector protein</fullName>
    </recommendedName>
</protein>
<dbReference type="EMBL" id="JN254360">
    <property type="protein sequence ID" value="AEK81173.1"/>
    <property type="molecule type" value="Genomic_DNA"/>
</dbReference>
<evidence type="ECO:0000256" key="6">
    <source>
        <dbReference type="SAM" id="MobiDB-lite"/>
    </source>
</evidence>
<evidence type="ECO:0000313" key="7">
    <source>
        <dbReference type="EMBL" id="AEK81171.1"/>
    </source>
</evidence>
<comment type="domain">
    <text evidence="5">The RxLR-dEER motif acts to carry the protein into the host cell cytoplasm through binding to cell surface phosphatidylinositol-3-phosphate.</text>
</comment>
<accession>E0W514</accession>
<evidence type="ECO:0000256" key="1">
    <source>
        <dbReference type="ARBA" id="ARBA00004613"/>
    </source>
</evidence>
<dbReference type="AlphaFoldDB" id="E0W514"/>
<keyword evidence="4 5" id="KW-0732">Signal</keyword>
<evidence type="ECO:0000256" key="4">
    <source>
        <dbReference type="ARBA" id="ARBA00022729"/>
    </source>
</evidence>
<evidence type="ECO:0000313" key="8">
    <source>
        <dbReference type="EMBL" id="AEK81172.1"/>
    </source>
</evidence>
<evidence type="ECO:0000313" key="9">
    <source>
        <dbReference type="EMBL" id="AEK81173.1"/>
    </source>
</evidence>
<feature type="compositionally biased region" description="Basic and acidic residues" evidence="6">
    <location>
        <begin position="66"/>
        <end position="75"/>
    </location>
</feature>
<comment type="subcellular location">
    <subcellularLocation>
        <location evidence="1 5">Secreted</location>
    </subcellularLocation>
</comment>
<comment type="function">
    <text evidence="5">Effector that suppresses plant defense responses during pathogen infection.</text>
</comment>
<dbReference type="EMBL" id="JN254358">
    <property type="protein sequence ID" value="AEK81171.1"/>
    <property type="molecule type" value="Genomic_DNA"/>
</dbReference>
<comment type="similarity">
    <text evidence="2 5">Belongs to the RxLR effector family.</text>
</comment>
<reference evidence="9" key="1">
    <citation type="journal article" date="2011" name="Plant Cell">
        <title>Transcriptional programming and functional interactions within the Phytophthora sojae RXLR effector repertoire.</title>
        <authorList>
            <person name="Wang Q."/>
            <person name="Han C."/>
            <person name="Ferreira A.O."/>
            <person name="Yu X."/>
            <person name="Ye W."/>
            <person name="Tripathy S."/>
            <person name="Kale S.D."/>
            <person name="Gu B."/>
            <person name="Sheng Y."/>
            <person name="Sui Y."/>
            <person name="Wang X."/>
            <person name="Zhang Z."/>
            <person name="Cheng B."/>
            <person name="Dong S."/>
            <person name="Shan W."/>
            <person name="Zheng X."/>
            <person name="Dou D."/>
            <person name="Tyler B.M."/>
            <person name="Wang Y."/>
        </authorList>
    </citation>
    <scope>NUCLEOTIDE SEQUENCE</scope>
    <source>
        <strain evidence="7">P7064</strain>
        <strain evidence="8">P7074</strain>
        <strain evidence="9">P7076</strain>
    </source>
</reference>
<dbReference type="EMBL" id="JN254359">
    <property type="protein sequence ID" value="AEK81172.1"/>
    <property type="molecule type" value="Genomic_DNA"/>
</dbReference>
<sequence length="75" mass="8167">MRLHYFVIVIAAALLGSSTGVSATDLEQATLSNTVPNRSLVIIQADAAPKRSLRAHDSQSEEESEERGLIENLKF</sequence>
<proteinExistence type="inferred from homology"/>
<dbReference type="InterPro" id="IPR031825">
    <property type="entry name" value="RXLR"/>
</dbReference>